<evidence type="ECO:0000313" key="9">
    <source>
        <dbReference type="EnsemblMetazoa" id="AMAM020267-PA"/>
    </source>
</evidence>
<evidence type="ECO:0000256" key="1">
    <source>
        <dbReference type="ARBA" id="ARBA00004123"/>
    </source>
</evidence>
<dbReference type="AlphaFoldDB" id="A0A182T5W5"/>
<dbReference type="GO" id="GO:0043565">
    <property type="term" value="F:sequence-specific DNA binding"/>
    <property type="evidence" value="ECO:0007669"/>
    <property type="project" value="InterPro"/>
</dbReference>
<comment type="subcellular location">
    <subcellularLocation>
        <location evidence="1 5">Nucleus</location>
    </subcellularLocation>
</comment>
<organism evidence="9 10">
    <name type="scientific">Anopheles maculatus</name>
    <dbReference type="NCBI Taxonomy" id="74869"/>
    <lineage>
        <taxon>Eukaryota</taxon>
        <taxon>Metazoa</taxon>
        <taxon>Ecdysozoa</taxon>
        <taxon>Arthropoda</taxon>
        <taxon>Hexapoda</taxon>
        <taxon>Insecta</taxon>
        <taxon>Pterygota</taxon>
        <taxon>Neoptera</taxon>
        <taxon>Endopterygota</taxon>
        <taxon>Diptera</taxon>
        <taxon>Nematocera</taxon>
        <taxon>Culicoidea</taxon>
        <taxon>Culicidae</taxon>
        <taxon>Anophelinae</taxon>
        <taxon>Anopheles</taxon>
        <taxon>Anopheles maculatus group</taxon>
    </lineage>
</organism>
<dbReference type="GO" id="GO:0030154">
    <property type="term" value="P:cell differentiation"/>
    <property type="evidence" value="ECO:0007669"/>
    <property type="project" value="TreeGrafter"/>
</dbReference>
<protein>
    <recommendedName>
        <fullName evidence="8">ETS domain-containing protein</fullName>
    </recommendedName>
</protein>
<dbReference type="InterPro" id="IPR036388">
    <property type="entry name" value="WH-like_DNA-bd_sf"/>
</dbReference>
<dbReference type="PROSITE" id="PS50061">
    <property type="entry name" value="ETS_DOMAIN_3"/>
    <property type="match status" value="1"/>
</dbReference>
<dbReference type="SMART" id="SM00413">
    <property type="entry name" value="ETS"/>
    <property type="match status" value="1"/>
</dbReference>
<evidence type="ECO:0000313" key="10">
    <source>
        <dbReference type="Proteomes" id="UP000075901"/>
    </source>
</evidence>
<dbReference type="InterPro" id="IPR046328">
    <property type="entry name" value="ETS_fam"/>
</dbReference>
<dbReference type="PROSITE" id="PS00345">
    <property type="entry name" value="ETS_DOMAIN_1"/>
    <property type="match status" value="1"/>
</dbReference>
<dbReference type="Pfam" id="PF00178">
    <property type="entry name" value="Ets"/>
    <property type="match status" value="1"/>
</dbReference>
<evidence type="ECO:0000259" key="8">
    <source>
        <dbReference type="PROSITE" id="PS50061"/>
    </source>
</evidence>
<dbReference type="FunFam" id="1.10.10.10:FF:000039">
    <property type="entry name" value="Friend leukemia integration 1 transcription factor"/>
    <property type="match status" value="1"/>
</dbReference>
<accession>A0A182T5W5</accession>
<feature type="domain" description="ETS" evidence="8">
    <location>
        <begin position="3"/>
        <end position="83"/>
    </location>
</feature>
<dbReference type="PROSITE" id="PS00346">
    <property type="entry name" value="ETS_DOMAIN_2"/>
    <property type="match status" value="1"/>
</dbReference>
<proteinExistence type="inferred from homology"/>
<keyword evidence="7" id="KW-0732">Signal</keyword>
<keyword evidence="3 5" id="KW-0238">DNA-binding</keyword>
<feature type="chain" id="PRO_5008136478" description="ETS domain-containing protein" evidence="7">
    <location>
        <begin position="20"/>
        <end position="232"/>
    </location>
</feature>
<evidence type="ECO:0000256" key="6">
    <source>
        <dbReference type="SAM" id="MobiDB-lite"/>
    </source>
</evidence>
<dbReference type="GO" id="GO:0005634">
    <property type="term" value="C:nucleus"/>
    <property type="evidence" value="ECO:0007669"/>
    <property type="project" value="UniProtKB-SubCell"/>
</dbReference>
<comment type="similarity">
    <text evidence="2 5">Belongs to the ETS family.</text>
</comment>
<dbReference type="InterPro" id="IPR000418">
    <property type="entry name" value="Ets_dom"/>
</dbReference>
<dbReference type="PANTHER" id="PTHR11849:SF305">
    <property type="entry name" value="DNA-BINDING PROTEIN D-ETS-6"/>
    <property type="match status" value="1"/>
</dbReference>
<reference evidence="10" key="1">
    <citation type="submission" date="2013-09" db="EMBL/GenBank/DDBJ databases">
        <title>The Genome Sequence of Anopheles maculatus species B.</title>
        <authorList>
            <consortium name="The Broad Institute Genomics Platform"/>
            <person name="Neafsey D.E."/>
            <person name="Besansky N."/>
            <person name="Howell P."/>
            <person name="Walton C."/>
            <person name="Young S.K."/>
            <person name="Zeng Q."/>
            <person name="Gargeya S."/>
            <person name="Fitzgerald M."/>
            <person name="Haas B."/>
            <person name="Abouelleil A."/>
            <person name="Allen A.W."/>
            <person name="Alvarado L."/>
            <person name="Arachchi H.M."/>
            <person name="Berlin A.M."/>
            <person name="Chapman S.B."/>
            <person name="Gainer-Dewar J."/>
            <person name="Goldberg J."/>
            <person name="Griggs A."/>
            <person name="Gujja S."/>
            <person name="Hansen M."/>
            <person name="Howarth C."/>
            <person name="Imamovic A."/>
            <person name="Ireland A."/>
            <person name="Larimer J."/>
            <person name="McCowan C."/>
            <person name="Murphy C."/>
            <person name="Pearson M."/>
            <person name="Poon T.W."/>
            <person name="Priest M."/>
            <person name="Roberts A."/>
            <person name="Saif S."/>
            <person name="Shea T."/>
            <person name="Sisk P."/>
            <person name="Sykes S."/>
            <person name="Wortman J."/>
            <person name="Nusbaum C."/>
            <person name="Birren B."/>
        </authorList>
    </citation>
    <scope>NUCLEOTIDE SEQUENCE [LARGE SCALE GENOMIC DNA]</scope>
    <source>
        <strain evidence="10">maculatus3</strain>
    </source>
</reference>
<feature type="compositionally biased region" description="Low complexity" evidence="6">
    <location>
        <begin position="119"/>
        <end position="136"/>
    </location>
</feature>
<dbReference type="InterPro" id="IPR036390">
    <property type="entry name" value="WH_DNA-bd_sf"/>
</dbReference>
<evidence type="ECO:0000256" key="5">
    <source>
        <dbReference type="RuleBase" id="RU004019"/>
    </source>
</evidence>
<feature type="signal peptide" evidence="7">
    <location>
        <begin position="1"/>
        <end position="19"/>
    </location>
</feature>
<feature type="region of interest" description="Disordered" evidence="6">
    <location>
        <begin position="119"/>
        <end position="139"/>
    </location>
</feature>
<reference evidence="9" key="2">
    <citation type="submission" date="2020-05" db="UniProtKB">
        <authorList>
            <consortium name="EnsemblMetazoa"/>
        </authorList>
    </citation>
    <scope>IDENTIFICATION</scope>
    <source>
        <strain evidence="9">maculatus3</strain>
    </source>
</reference>
<evidence type="ECO:0000256" key="3">
    <source>
        <dbReference type="ARBA" id="ARBA00023125"/>
    </source>
</evidence>
<keyword evidence="4 5" id="KW-0539">Nucleus</keyword>
<evidence type="ECO:0000256" key="2">
    <source>
        <dbReference type="ARBA" id="ARBA00005562"/>
    </source>
</evidence>
<dbReference type="PANTHER" id="PTHR11849">
    <property type="entry name" value="ETS"/>
    <property type="match status" value="1"/>
</dbReference>
<keyword evidence="10" id="KW-1185">Reference proteome</keyword>
<sequence length="232" mass="24735">GQIQLWQFLLELLADTANAPCISWEGTNGEFKLSDPDEVARRWGERKAKPNMNYDKLSRALRYYYDKNIMTKVQGKRYTYKFDFHGLMAACQAQAQLTDTGTSSASILSACGSYGSSPASTTSSMKSPTSSSPTQSHHYTTAVCHSAPAVSTPTATKSTSSTLSNSWLPYSGTYSNLLVPTSHPASTAATNTTSTSALAVQSIPAPIPVPPQSASSSPDTISFADAVSSQLR</sequence>
<name>A0A182T5W5_9DIPT</name>
<dbReference type="Gene3D" id="1.10.10.10">
    <property type="entry name" value="Winged helix-like DNA-binding domain superfamily/Winged helix DNA-binding domain"/>
    <property type="match status" value="1"/>
</dbReference>
<dbReference type="Proteomes" id="UP000075901">
    <property type="component" value="Unassembled WGS sequence"/>
</dbReference>
<evidence type="ECO:0000256" key="7">
    <source>
        <dbReference type="SAM" id="SignalP"/>
    </source>
</evidence>
<dbReference type="EnsemblMetazoa" id="AMAM020267-RA">
    <property type="protein sequence ID" value="AMAM020267-PA"/>
    <property type="gene ID" value="AMAM020267"/>
</dbReference>
<dbReference type="SUPFAM" id="SSF46785">
    <property type="entry name" value="Winged helix' DNA-binding domain"/>
    <property type="match status" value="1"/>
</dbReference>
<dbReference type="GO" id="GO:0000981">
    <property type="term" value="F:DNA-binding transcription factor activity, RNA polymerase II-specific"/>
    <property type="evidence" value="ECO:0007669"/>
    <property type="project" value="TreeGrafter"/>
</dbReference>
<feature type="region of interest" description="Disordered" evidence="6">
    <location>
        <begin position="204"/>
        <end position="232"/>
    </location>
</feature>
<dbReference type="VEuPathDB" id="VectorBase:AMAM020267"/>
<evidence type="ECO:0000256" key="4">
    <source>
        <dbReference type="ARBA" id="ARBA00023242"/>
    </source>
</evidence>
<dbReference type="PRINTS" id="PR00454">
    <property type="entry name" value="ETSDOMAIN"/>
</dbReference>